<name>A0AAD5QYY9_PARTN</name>
<dbReference type="EMBL" id="JAHQIW010005560">
    <property type="protein sequence ID" value="KAJ1366447.1"/>
    <property type="molecule type" value="Genomic_DNA"/>
</dbReference>
<proteinExistence type="predicted"/>
<accession>A0AAD5QYY9</accession>
<sequence>MAPFSAGGQLGRLRREAAGVCFKIEVFRKKRVSFACPPSDLQEADVSALFAPPEPTFSKNVRANKSSWVNPPSSVVKAPDSMGEVRASFE</sequence>
<comment type="caution">
    <text evidence="1">The sequence shown here is derived from an EMBL/GenBank/DDBJ whole genome shotgun (WGS) entry which is preliminary data.</text>
</comment>
<gene>
    <name evidence="1" type="ORF">KIN20_027110</name>
</gene>
<dbReference type="AlphaFoldDB" id="A0AAD5QYY9"/>
<protein>
    <submittedName>
        <fullName evidence="1">Uncharacterized protein</fullName>
    </submittedName>
</protein>
<organism evidence="1 2">
    <name type="scientific">Parelaphostrongylus tenuis</name>
    <name type="common">Meningeal worm</name>
    <dbReference type="NCBI Taxonomy" id="148309"/>
    <lineage>
        <taxon>Eukaryota</taxon>
        <taxon>Metazoa</taxon>
        <taxon>Ecdysozoa</taxon>
        <taxon>Nematoda</taxon>
        <taxon>Chromadorea</taxon>
        <taxon>Rhabditida</taxon>
        <taxon>Rhabditina</taxon>
        <taxon>Rhabditomorpha</taxon>
        <taxon>Strongyloidea</taxon>
        <taxon>Metastrongylidae</taxon>
        <taxon>Parelaphostrongylus</taxon>
    </lineage>
</organism>
<evidence type="ECO:0000313" key="1">
    <source>
        <dbReference type="EMBL" id="KAJ1366447.1"/>
    </source>
</evidence>
<evidence type="ECO:0000313" key="2">
    <source>
        <dbReference type="Proteomes" id="UP001196413"/>
    </source>
</evidence>
<dbReference type="Proteomes" id="UP001196413">
    <property type="component" value="Unassembled WGS sequence"/>
</dbReference>
<reference evidence="1" key="1">
    <citation type="submission" date="2021-06" db="EMBL/GenBank/DDBJ databases">
        <title>Parelaphostrongylus tenuis whole genome reference sequence.</title>
        <authorList>
            <person name="Garwood T.J."/>
            <person name="Larsen P.A."/>
            <person name="Fountain-Jones N.M."/>
            <person name="Garbe J.R."/>
            <person name="Macchietto M.G."/>
            <person name="Kania S.A."/>
            <person name="Gerhold R.W."/>
            <person name="Richards J.E."/>
            <person name="Wolf T.M."/>
        </authorList>
    </citation>
    <scope>NUCLEOTIDE SEQUENCE</scope>
    <source>
        <strain evidence="1">MNPRO001-30</strain>
        <tissue evidence="1">Meninges</tissue>
    </source>
</reference>
<keyword evidence="2" id="KW-1185">Reference proteome</keyword>